<keyword evidence="7 8" id="KW-0472">Membrane</keyword>
<dbReference type="RefSeq" id="WP_221441330.1">
    <property type="nucleotide sequence ID" value="NZ_JACHMM010000001.1"/>
</dbReference>
<dbReference type="InterPro" id="IPR002781">
    <property type="entry name" value="TM_pro_TauE-like"/>
</dbReference>
<keyword evidence="6 8" id="KW-1133">Transmembrane helix</keyword>
<evidence type="ECO:0000256" key="5">
    <source>
        <dbReference type="ARBA" id="ARBA00022692"/>
    </source>
</evidence>
<evidence type="ECO:0000256" key="3">
    <source>
        <dbReference type="ARBA" id="ARBA00022448"/>
    </source>
</evidence>
<dbReference type="EMBL" id="JACHMM010000001">
    <property type="protein sequence ID" value="MBB5790769.1"/>
    <property type="molecule type" value="Genomic_DNA"/>
</dbReference>
<sequence length="240" mass="24918">MPICEFLPILPLFAVLGWLSAVGGVGGGVLMLLALTWMVGLEVAVPTLALAQLSSNGCRVWLNRTAVRARLVGWHAVGAVPFALAGGLLLAHMPPGPLQRILGGCLIATILWRRLRLFPVRPGERWFVAVGGFTGLASSMLGAAGPIAAPFFLAYGLVGEAYIGTEAAASVVVHLSKVAAYGTADLLSVEVLVLAAGLMPAILGGSWVGKKTVQRMSNRLFVVVIEIGVLFAGVGFLIGL</sequence>
<feature type="transmembrane region" description="Helical" evidence="8">
    <location>
        <begin position="97"/>
        <end position="115"/>
    </location>
</feature>
<gene>
    <name evidence="9" type="ORF">HD601_005344</name>
</gene>
<evidence type="ECO:0000256" key="4">
    <source>
        <dbReference type="ARBA" id="ARBA00022475"/>
    </source>
</evidence>
<protein>
    <recommendedName>
        <fullName evidence="8">Probable membrane transporter protein</fullName>
    </recommendedName>
</protein>
<keyword evidence="3" id="KW-0813">Transport</keyword>
<keyword evidence="4 8" id="KW-1003">Cell membrane</keyword>
<comment type="similarity">
    <text evidence="2 8">Belongs to the 4-toluene sulfonate uptake permease (TSUP) (TC 2.A.102) family.</text>
</comment>
<keyword evidence="5 8" id="KW-0812">Transmembrane</keyword>
<name>A0A7W9LNZ5_9ACTN</name>
<feature type="transmembrane region" description="Helical" evidence="8">
    <location>
        <begin position="127"/>
        <end position="153"/>
    </location>
</feature>
<keyword evidence="10" id="KW-1185">Reference proteome</keyword>
<evidence type="ECO:0000313" key="9">
    <source>
        <dbReference type="EMBL" id="MBB5790769.1"/>
    </source>
</evidence>
<dbReference type="AlphaFoldDB" id="A0A7W9LNZ5"/>
<accession>A0A7W9LNZ5</accession>
<dbReference type="GO" id="GO:0005886">
    <property type="term" value="C:plasma membrane"/>
    <property type="evidence" value="ECO:0007669"/>
    <property type="project" value="UniProtKB-SubCell"/>
</dbReference>
<organism evidence="9 10">
    <name type="scientific">Jiangella mangrovi</name>
    <dbReference type="NCBI Taxonomy" id="1524084"/>
    <lineage>
        <taxon>Bacteria</taxon>
        <taxon>Bacillati</taxon>
        <taxon>Actinomycetota</taxon>
        <taxon>Actinomycetes</taxon>
        <taxon>Jiangellales</taxon>
        <taxon>Jiangellaceae</taxon>
        <taxon>Jiangella</taxon>
    </lineage>
</organism>
<comment type="caution">
    <text evidence="9">The sequence shown here is derived from an EMBL/GenBank/DDBJ whole genome shotgun (WGS) entry which is preliminary data.</text>
</comment>
<dbReference type="Pfam" id="PF01925">
    <property type="entry name" value="TauE"/>
    <property type="match status" value="1"/>
</dbReference>
<evidence type="ECO:0000256" key="7">
    <source>
        <dbReference type="ARBA" id="ARBA00023136"/>
    </source>
</evidence>
<comment type="subcellular location">
    <subcellularLocation>
        <location evidence="1 8">Cell membrane</location>
        <topology evidence="1 8">Multi-pass membrane protein</topology>
    </subcellularLocation>
</comment>
<evidence type="ECO:0000256" key="8">
    <source>
        <dbReference type="RuleBase" id="RU363041"/>
    </source>
</evidence>
<feature type="transmembrane region" description="Helical" evidence="8">
    <location>
        <begin position="71"/>
        <end position="91"/>
    </location>
</feature>
<evidence type="ECO:0000256" key="6">
    <source>
        <dbReference type="ARBA" id="ARBA00022989"/>
    </source>
</evidence>
<evidence type="ECO:0000313" key="10">
    <source>
        <dbReference type="Proteomes" id="UP000542813"/>
    </source>
</evidence>
<dbReference type="InterPro" id="IPR052017">
    <property type="entry name" value="TSUP"/>
</dbReference>
<dbReference type="PANTHER" id="PTHR30269:SF37">
    <property type="entry name" value="MEMBRANE TRANSPORTER PROTEIN"/>
    <property type="match status" value="1"/>
</dbReference>
<dbReference type="PANTHER" id="PTHR30269">
    <property type="entry name" value="TRANSMEMBRANE PROTEIN YFCA"/>
    <property type="match status" value="1"/>
</dbReference>
<evidence type="ECO:0000256" key="2">
    <source>
        <dbReference type="ARBA" id="ARBA00009142"/>
    </source>
</evidence>
<evidence type="ECO:0000256" key="1">
    <source>
        <dbReference type="ARBA" id="ARBA00004651"/>
    </source>
</evidence>
<proteinExistence type="inferred from homology"/>
<reference evidence="9 10" key="1">
    <citation type="submission" date="2020-08" db="EMBL/GenBank/DDBJ databases">
        <title>Sequencing the genomes of 1000 actinobacteria strains.</title>
        <authorList>
            <person name="Klenk H.-P."/>
        </authorList>
    </citation>
    <scope>NUCLEOTIDE SEQUENCE [LARGE SCALE GENOMIC DNA]</scope>
    <source>
        <strain evidence="9 10">DSM 102122</strain>
    </source>
</reference>
<feature type="transmembrane region" description="Helical" evidence="8">
    <location>
        <begin position="186"/>
        <end position="208"/>
    </location>
</feature>
<feature type="transmembrane region" description="Helical" evidence="8">
    <location>
        <begin position="220"/>
        <end position="239"/>
    </location>
</feature>
<dbReference type="Proteomes" id="UP000542813">
    <property type="component" value="Unassembled WGS sequence"/>
</dbReference>